<evidence type="ECO:0000313" key="7">
    <source>
        <dbReference type="EMBL" id="NNG25825.1"/>
    </source>
</evidence>
<dbReference type="PIRSF" id="PIRSF006157">
    <property type="entry name" value="Doxgns_DODA"/>
    <property type="match status" value="1"/>
</dbReference>
<organism evidence="7 8">
    <name type="scientific">Telluria aromaticivorans</name>
    <dbReference type="NCBI Taxonomy" id="2725995"/>
    <lineage>
        <taxon>Bacteria</taxon>
        <taxon>Pseudomonadati</taxon>
        <taxon>Pseudomonadota</taxon>
        <taxon>Betaproteobacteria</taxon>
        <taxon>Burkholderiales</taxon>
        <taxon>Oxalobacteraceae</taxon>
        <taxon>Telluria group</taxon>
        <taxon>Telluria</taxon>
    </lineage>
</organism>
<evidence type="ECO:0000313" key="8">
    <source>
        <dbReference type="Proteomes" id="UP000533905"/>
    </source>
</evidence>
<accession>A0A7Y2K4B2</accession>
<evidence type="ECO:0000256" key="1">
    <source>
        <dbReference type="ARBA" id="ARBA00001947"/>
    </source>
</evidence>
<keyword evidence="4" id="KW-0862">Zinc</keyword>
<keyword evidence="3" id="KW-0479">Metal-binding</keyword>
<sequence>MPAFPTIFLSHGSPMLALQDSPARRFLQGLGKSLERPRAILAVSAHWETRGSASVSLASLPETIHDFGGFPRALFKIQYPAPGAPWTAERAAALLEASGLPVTCNADRGLDHGAWVPLSLMYPDADIPVTQLSLVQGAGPREHERLGQALAALREEGVLVIGSGALTHNLSEFRGQPVDAPVPPWVSEFGSWMKARLEANDHAALLDYRRLAPSGARNHPSEEHLLPLYVAMGAAGPGARTVQLHASFEHGILAMDAYAFE</sequence>
<dbReference type="Proteomes" id="UP000533905">
    <property type="component" value="Unassembled WGS sequence"/>
</dbReference>
<evidence type="ECO:0000256" key="5">
    <source>
        <dbReference type="ARBA" id="ARBA00023002"/>
    </source>
</evidence>
<dbReference type="GO" id="GO:0008198">
    <property type="term" value="F:ferrous iron binding"/>
    <property type="evidence" value="ECO:0007669"/>
    <property type="project" value="InterPro"/>
</dbReference>
<comment type="caution">
    <text evidence="7">The sequence shown here is derived from an EMBL/GenBank/DDBJ whole genome shotgun (WGS) entry which is preliminary data.</text>
</comment>
<comment type="cofactor">
    <cofactor evidence="1">
        <name>Zn(2+)</name>
        <dbReference type="ChEBI" id="CHEBI:29105"/>
    </cofactor>
</comment>
<gene>
    <name evidence="7" type="ORF">HGB41_22845</name>
</gene>
<feature type="domain" description="Extradiol ring-cleavage dioxygenase class III enzyme subunit B" evidence="6">
    <location>
        <begin position="6"/>
        <end position="247"/>
    </location>
</feature>
<evidence type="ECO:0000256" key="3">
    <source>
        <dbReference type="ARBA" id="ARBA00022723"/>
    </source>
</evidence>
<evidence type="ECO:0000256" key="2">
    <source>
        <dbReference type="ARBA" id="ARBA00007581"/>
    </source>
</evidence>
<dbReference type="InterPro" id="IPR004183">
    <property type="entry name" value="Xdiol_dOase_suB"/>
</dbReference>
<dbReference type="GO" id="GO:0016702">
    <property type="term" value="F:oxidoreductase activity, acting on single donors with incorporation of molecular oxygen, incorporation of two atoms of oxygen"/>
    <property type="evidence" value="ECO:0007669"/>
    <property type="project" value="UniProtKB-ARBA"/>
</dbReference>
<keyword evidence="7" id="KW-0223">Dioxygenase</keyword>
<dbReference type="SUPFAM" id="SSF53213">
    <property type="entry name" value="LigB-like"/>
    <property type="match status" value="1"/>
</dbReference>
<dbReference type="CDD" id="cd07363">
    <property type="entry name" value="45_DOPA_Dioxygenase"/>
    <property type="match status" value="1"/>
</dbReference>
<dbReference type="PANTHER" id="PTHR30096:SF0">
    <property type="entry name" value="4,5-DOPA DIOXYGENASE EXTRADIOL-LIKE PROTEIN"/>
    <property type="match status" value="1"/>
</dbReference>
<dbReference type="AlphaFoldDB" id="A0A7Y2K4B2"/>
<protein>
    <submittedName>
        <fullName evidence="7">Dioxygenase</fullName>
    </submittedName>
</protein>
<dbReference type="EMBL" id="JABAIV010000016">
    <property type="protein sequence ID" value="NNG25825.1"/>
    <property type="molecule type" value="Genomic_DNA"/>
</dbReference>
<evidence type="ECO:0000259" key="6">
    <source>
        <dbReference type="Pfam" id="PF02900"/>
    </source>
</evidence>
<dbReference type="Pfam" id="PF02900">
    <property type="entry name" value="LigB"/>
    <property type="match status" value="1"/>
</dbReference>
<dbReference type="GO" id="GO:0008270">
    <property type="term" value="F:zinc ion binding"/>
    <property type="evidence" value="ECO:0007669"/>
    <property type="project" value="InterPro"/>
</dbReference>
<reference evidence="7 8" key="1">
    <citation type="submission" date="2020-04" db="EMBL/GenBank/DDBJ databases">
        <title>Massilia sp. nov., a cold adapted bacteria isolated from Arctic soil.</title>
        <authorList>
            <person name="Son J."/>
            <person name="Ka J.-O."/>
        </authorList>
    </citation>
    <scope>NUCLEOTIDE SEQUENCE [LARGE SCALE GENOMIC DNA]</scope>
    <source>
        <strain evidence="7 8">ML15P13</strain>
    </source>
</reference>
<dbReference type="Gene3D" id="3.40.830.10">
    <property type="entry name" value="LigB-like"/>
    <property type="match status" value="1"/>
</dbReference>
<dbReference type="RefSeq" id="WP_171088610.1">
    <property type="nucleotide sequence ID" value="NZ_JABAIV010000016.1"/>
</dbReference>
<proteinExistence type="inferred from homology"/>
<comment type="similarity">
    <text evidence="2">Belongs to the DODA-type extradiol aromatic ring-opening dioxygenase family.</text>
</comment>
<dbReference type="PANTHER" id="PTHR30096">
    <property type="entry name" value="4,5-DOPA DIOXYGENASE EXTRADIOL-LIKE PROTEIN"/>
    <property type="match status" value="1"/>
</dbReference>
<keyword evidence="5" id="KW-0560">Oxidoreductase</keyword>
<evidence type="ECO:0000256" key="4">
    <source>
        <dbReference type="ARBA" id="ARBA00022833"/>
    </source>
</evidence>
<name>A0A7Y2K4B2_9BURK</name>
<keyword evidence="8" id="KW-1185">Reference proteome</keyword>
<dbReference type="InterPro" id="IPR014436">
    <property type="entry name" value="Extradiol_dOase_DODA"/>
</dbReference>